<reference evidence="3 4" key="1">
    <citation type="submission" date="2019-10" db="EMBL/GenBank/DDBJ databases">
        <authorList>
            <person name="Palmer J.M."/>
        </authorList>
    </citation>
    <scope>NUCLEOTIDE SEQUENCE [LARGE SCALE GENOMIC DNA]</scope>
    <source>
        <strain evidence="3 4">TWF718</strain>
    </source>
</reference>
<dbReference type="AlphaFoldDB" id="A0AAN8MYK4"/>
<dbReference type="EMBL" id="JAVHNR010000002">
    <property type="protein sequence ID" value="KAK6352007.1"/>
    <property type="molecule type" value="Genomic_DNA"/>
</dbReference>
<organism evidence="3 4">
    <name type="scientific">Orbilia javanica</name>
    <dbReference type="NCBI Taxonomy" id="47235"/>
    <lineage>
        <taxon>Eukaryota</taxon>
        <taxon>Fungi</taxon>
        <taxon>Dikarya</taxon>
        <taxon>Ascomycota</taxon>
        <taxon>Pezizomycotina</taxon>
        <taxon>Orbiliomycetes</taxon>
        <taxon>Orbiliales</taxon>
        <taxon>Orbiliaceae</taxon>
        <taxon>Orbilia</taxon>
    </lineage>
</organism>
<accession>A0AAN8MYK4</accession>
<evidence type="ECO:0000259" key="2">
    <source>
        <dbReference type="Pfam" id="PF08325"/>
    </source>
</evidence>
<evidence type="ECO:0000313" key="4">
    <source>
        <dbReference type="Proteomes" id="UP001313282"/>
    </source>
</evidence>
<evidence type="ECO:0000256" key="1">
    <source>
        <dbReference type="SAM" id="MobiDB-lite"/>
    </source>
</evidence>
<sequence>MHGRISPNSTVSHLKAHQGCTSCLKRSAAPDNPTFWIELCQSVFNDTNNSGHFRETCNHRVIVGGQEGYGFSWIEVPNGPKLEERKKIFIKLARLVQPLMEFYKLRIYALVEMEPLKVPEGENYAGFTDFSGQNANFIAVELRSRINTASCVSFLQLITVLLHELAHALDTAIRGSETEDAHSSVFFESLLKIQRSYYKLRSPFKNYRIPLRLKVEGRLNIIPGTSEYPSKMQRLVTLRQLAFEERLNLEFRILTRMSRNRAETARWLSFDNMRRIVGFGRRGFEGTKDEDYFDLESGIVGEHRIETRGEVFEAAKDFAIKDWGSRSRCTIRKVRSEYGLPHIAKSTGERNTGNTTRENLGG</sequence>
<feature type="compositionally biased region" description="Polar residues" evidence="1">
    <location>
        <begin position="349"/>
        <end position="362"/>
    </location>
</feature>
<feature type="domain" description="WLM" evidence="2">
    <location>
        <begin position="78"/>
        <end position="200"/>
    </location>
</feature>
<keyword evidence="4" id="KW-1185">Reference proteome</keyword>
<feature type="region of interest" description="Disordered" evidence="1">
    <location>
        <begin position="343"/>
        <end position="362"/>
    </location>
</feature>
<dbReference type="Proteomes" id="UP001313282">
    <property type="component" value="Unassembled WGS sequence"/>
</dbReference>
<dbReference type="Pfam" id="PF08325">
    <property type="entry name" value="WLM"/>
    <property type="match status" value="1"/>
</dbReference>
<protein>
    <recommendedName>
        <fullName evidence="2">WLM domain-containing protein</fullName>
    </recommendedName>
</protein>
<comment type="caution">
    <text evidence="3">The sequence shown here is derived from an EMBL/GenBank/DDBJ whole genome shotgun (WGS) entry which is preliminary data.</text>
</comment>
<evidence type="ECO:0000313" key="3">
    <source>
        <dbReference type="EMBL" id="KAK6352007.1"/>
    </source>
</evidence>
<dbReference type="InterPro" id="IPR013536">
    <property type="entry name" value="WLM_dom"/>
</dbReference>
<proteinExistence type="predicted"/>
<gene>
    <name evidence="3" type="ORF">TWF718_005156</name>
</gene>
<name>A0AAN8MYK4_9PEZI</name>